<evidence type="ECO:0000313" key="9">
    <source>
        <dbReference type="Proteomes" id="UP000054279"/>
    </source>
</evidence>
<evidence type="ECO:0000256" key="4">
    <source>
        <dbReference type="ARBA" id="ARBA00023136"/>
    </source>
</evidence>
<evidence type="ECO:0000256" key="5">
    <source>
        <dbReference type="SAM" id="MobiDB-lite"/>
    </source>
</evidence>
<feature type="transmembrane region" description="Helical" evidence="6">
    <location>
        <begin position="171"/>
        <end position="192"/>
    </location>
</feature>
<evidence type="ECO:0000256" key="2">
    <source>
        <dbReference type="ARBA" id="ARBA00022692"/>
    </source>
</evidence>
<feature type="transmembrane region" description="Helical" evidence="6">
    <location>
        <begin position="112"/>
        <end position="132"/>
    </location>
</feature>
<feature type="transmembrane region" description="Helical" evidence="6">
    <location>
        <begin position="441"/>
        <end position="465"/>
    </location>
</feature>
<keyword evidence="4 6" id="KW-0472">Membrane</keyword>
<evidence type="ECO:0000313" key="8">
    <source>
        <dbReference type="EMBL" id="KIJ34827.1"/>
    </source>
</evidence>
<keyword evidence="3 6" id="KW-1133">Transmembrane helix</keyword>
<dbReference type="AlphaFoldDB" id="A0A0C9UZT4"/>
<dbReference type="PRINTS" id="PR01036">
    <property type="entry name" value="TCRTETB"/>
</dbReference>
<keyword evidence="2 6" id="KW-0812">Transmembrane</keyword>
<feature type="transmembrane region" description="Helical" evidence="6">
    <location>
        <begin position="274"/>
        <end position="292"/>
    </location>
</feature>
<sequence>MQGAEFSEDAKSQDSHKVVDEKDTEQTHVAPKSDSSEHHLEGLPLAVVMSGLILSLFLPALDQLILATAMPVIVSKFNSLQEISWIPNAYFLAMGGFMIIFGQIVNLAPSKYVLLASVFTFELGSLLCGVAFNMNFLLFGRGVAGMGAAGLYVTIFAIIAQIAPLDKRAKLMGLGGATFGVTSIIGPLVGGALTDNASWRWCFFINLPIGGFAAAIVVFFLPNYKARPKPPNRQGWRGLLGIDYIGGLLALGTTMTFIYPLVEGGNAHPWNSAIIIALFITSGVLAGLFVAWSAYMGNDSVLPLRLFKNKSVIGSSMCGFFVSLNLMVSIIYLTTWYQAVKGHSPTRSGVDVLSLCLGTSVFAVIGGIIVGRTGRYWLTLVLMPLLGAIAAGLEFTINETTSTARLVGYQILWAVSIGPTLQLPTLAAQAEYHDNMVDTRFATAAVSFVSFVGRMVGLGVGSALFTNRLAKYLPIYAPTAPQEVVQSVTAIWTLSPDIRDGVIHAYVLSLRYAFILGVPSAGLTTIFALMIRNRKLNKPGERTSSSPKEETGKA</sequence>
<reference evidence="8 9" key="1">
    <citation type="submission" date="2014-06" db="EMBL/GenBank/DDBJ databases">
        <title>Evolutionary Origins and Diversification of the Mycorrhizal Mutualists.</title>
        <authorList>
            <consortium name="DOE Joint Genome Institute"/>
            <consortium name="Mycorrhizal Genomics Consortium"/>
            <person name="Kohler A."/>
            <person name="Kuo A."/>
            <person name="Nagy L.G."/>
            <person name="Floudas D."/>
            <person name="Copeland A."/>
            <person name="Barry K.W."/>
            <person name="Cichocki N."/>
            <person name="Veneault-Fourrey C."/>
            <person name="LaButti K."/>
            <person name="Lindquist E.A."/>
            <person name="Lipzen A."/>
            <person name="Lundell T."/>
            <person name="Morin E."/>
            <person name="Murat C."/>
            <person name="Riley R."/>
            <person name="Ohm R."/>
            <person name="Sun H."/>
            <person name="Tunlid A."/>
            <person name="Henrissat B."/>
            <person name="Grigoriev I.V."/>
            <person name="Hibbett D.S."/>
            <person name="Martin F."/>
        </authorList>
    </citation>
    <scope>NUCLEOTIDE SEQUENCE [LARGE SCALE GENOMIC DNA]</scope>
    <source>
        <strain evidence="8 9">SS14</strain>
    </source>
</reference>
<dbReference type="HOGENOM" id="CLU_000960_22_1_1"/>
<feature type="transmembrane region" description="Helical" evidence="6">
    <location>
        <begin position="138"/>
        <end position="159"/>
    </location>
</feature>
<dbReference type="Pfam" id="PF07690">
    <property type="entry name" value="MFS_1"/>
    <property type="match status" value="1"/>
</dbReference>
<feature type="transmembrane region" description="Helical" evidence="6">
    <location>
        <begin position="352"/>
        <end position="370"/>
    </location>
</feature>
<dbReference type="InterPro" id="IPR036259">
    <property type="entry name" value="MFS_trans_sf"/>
</dbReference>
<feature type="compositionally biased region" description="Basic and acidic residues" evidence="5">
    <location>
        <begin position="8"/>
        <end position="26"/>
    </location>
</feature>
<dbReference type="InterPro" id="IPR011701">
    <property type="entry name" value="MFS"/>
</dbReference>
<feature type="domain" description="Major facilitator superfamily (MFS) profile" evidence="7">
    <location>
        <begin position="48"/>
        <end position="536"/>
    </location>
</feature>
<dbReference type="EMBL" id="KN837195">
    <property type="protein sequence ID" value="KIJ34827.1"/>
    <property type="molecule type" value="Genomic_DNA"/>
</dbReference>
<feature type="transmembrane region" description="Helical" evidence="6">
    <location>
        <begin position="377"/>
        <end position="397"/>
    </location>
</feature>
<feature type="transmembrane region" description="Helical" evidence="6">
    <location>
        <begin position="242"/>
        <end position="262"/>
    </location>
</feature>
<dbReference type="Proteomes" id="UP000054279">
    <property type="component" value="Unassembled WGS sequence"/>
</dbReference>
<dbReference type="InterPro" id="IPR020846">
    <property type="entry name" value="MFS_dom"/>
</dbReference>
<gene>
    <name evidence="8" type="ORF">M422DRAFT_263011</name>
</gene>
<dbReference type="OrthoDB" id="10021397at2759"/>
<feature type="transmembrane region" description="Helical" evidence="6">
    <location>
        <begin position="198"/>
        <end position="221"/>
    </location>
</feature>
<name>A0A0C9UZT4_SPHS4</name>
<dbReference type="Gene3D" id="1.20.1250.20">
    <property type="entry name" value="MFS general substrate transporter like domains"/>
    <property type="match status" value="1"/>
</dbReference>
<feature type="transmembrane region" description="Helical" evidence="6">
    <location>
        <begin position="512"/>
        <end position="531"/>
    </location>
</feature>
<dbReference type="CDD" id="cd17502">
    <property type="entry name" value="MFS_Azr1_MDR_like"/>
    <property type="match status" value="1"/>
</dbReference>
<feature type="transmembrane region" description="Helical" evidence="6">
    <location>
        <begin position="85"/>
        <end position="105"/>
    </location>
</feature>
<keyword evidence="9" id="KW-1185">Reference proteome</keyword>
<evidence type="ECO:0000256" key="3">
    <source>
        <dbReference type="ARBA" id="ARBA00022989"/>
    </source>
</evidence>
<evidence type="ECO:0000259" key="7">
    <source>
        <dbReference type="PROSITE" id="PS50850"/>
    </source>
</evidence>
<dbReference type="PANTHER" id="PTHR23501">
    <property type="entry name" value="MAJOR FACILITATOR SUPERFAMILY"/>
    <property type="match status" value="1"/>
</dbReference>
<accession>A0A0C9UZT4</accession>
<evidence type="ECO:0000256" key="6">
    <source>
        <dbReference type="SAM" id="Phobius"/>
    </source>
</evidence>
<dbReference type="SUPFAM" id="SSF103473">
    <property type="entry name" value="MFS general substrate transporter"/>
    <property type="match status" value="1"/>
</dbReference>
<evidence type="ECO:0000256" key="1">
    <source>
        <dbReference type="ARBA" id="ARBA00004141"/>
    </source>
</evidence>
<feature type="region of interest" description="Disordered" evidence="5">
    <location>
        <begin position="1"/>
        <end position="37"/>
    </location>
</feature>
<organism evidence="8 9">
    <name type="scientific">Sphaerobolus stellatus (strain SS14)</name>
    <dbReference type="NCBI Taxonomy" id="990650"/>
    <lineage>
        <taxon>Eukaryota</taxon>
        <taxon>Fungi</taxon>
        <taxon>Dikarya</taxon>
        <taxon>Basidiomycota</taxon>
        <taxon>Agaricomycotina</taxon>
        <taxon>Agaricomycetes</taxon>
        <taxon>Phallomycetidae</taxon>
        <taxon>Geastrales</taxon>
        <taxon>Sphaerobolaceae</taxon>
        <taxon>Sphaerobolus</taxon>
    </lineage>
</organism>
<comment type="subcellular location">
    <subcellularLocation>
        <location evidence="1">Membrane</location>
        <topology evidence="1">Multi-pass membrane protein</topology>
    </subcellularLocation>
</comment>
<protein>
    <recommendedName>
        <fullName evidence="7">Major facilitator superfamily (MFS) profile domain-containing protein</fullName>
    </recommendedName>
</protein>
<feature type="transmembrane region" description="Helical" evidence="6">
    <location>
        <begin position="42"/>
        <end position="65"/>
    </location>
</feature>
<proteinExistence type="predicted"/>
<feature type="transmembrane region" description="Helical" evidence="6">
    <location>
        <begin position="312"/>
        <end position="332"/>
    </location>
</feature>
<dbReference type="PROSITE" id="PS50850">
    <property type="entry name" value="MFS"/>
    <property type="match status" value="1"/>
</dbReference>
<dbReference type="GO" id="GO:0005886">
    <property type="term" value="C:plasma membrane"/>
    <property type="evidence" value="ECO:0007669"/>
    <property type="project" value="TreeGrafter"/>
</dbReference>
<dbReference type="GO" id="GO:0022857">
    <property type="term" value="F:transmembrane transporter activity"/>
    <property type="evidence" value="ECO:0007669"/>
    <property type="project" value="InterPro"/>
</dbReference>
<dbReference type="Gene3D" id="1.20.1720.10">
    <property type="entry name" value="Multidrug resistance protein D"/>
    <property type="match status" value="1"/>
</dbReference>
<dbReference type="PANTHER" id="PTHR23501:SF198">
    <property type="entry name" value="AZOLE RESISTANCE PROTEIN 1-RELATED"/>
    <property type="match status" value="1"/>
</dbReference>